<evidence type="ECO:0000256" key="7">
    <source>
        <dbReference type="ARBA" id="ARBA00022723"/>
    </source>
</evidence>
<dbReference type="PANTHER" id="PTHR35864:SF1">
    <property type="entry name" value="ZINC METALLOPROTEASE YWHC-RELATED"/>
    <property type="match status" value="1"/>
</dbReference>
<evidence type="ECO:0000256" key="10">
    <source>
        <dbReference type="ARBA" id="ARBA00022989"/>
    </source>
</evidence>
<feature type="transmembrane region" description="Helical" evidence="13">
    <location>
        <begin position="183"/>
        <end position="205"/>
    </location>
</feature>
<dbReference type="InterPro" id="IPR044537">
    <property type="entry name" value="Rip2-like"/>
</dbReference>
<keyword evidence="7" id="KW-0479">Metal-binding</keyword>
<organism evidence="16">
    <name type="scientific">Candidatus Kentrum sp. FW</name>
    <dbReference type="NCBI Taxonomy" id="2126338"/>
    <lineage>
        <taxon>Bacteria</taxon>
        <taxon>Pseudomonadati</taxon>
        <taxon>Pseudomonadota</taxon>
        <taxon>Gammaproteobacteria</taxon>
        <taxon>Candidatus Kentrum</taxon>
    </lineage>
</organism>
<evidence type="ECO:0000256" key="11">
    <source>
        <dbReference type="ARBA" id="ARBA00023049"/>
    </source>
</evidence>
<dbReference type="InterPro" id="IPR052348">
    <property type="entry name" value="Metallopeptidase_M50B"/>
</dbReference>
<evidence type="ECO:0000256" key="6">
    <source>
        <dbReference type="ARBA" id="ARBA00022692"/>
    </source>
</evidence>
<keyword evidence="10 13" id="KW-1133">Transmembrane helix</keyword>
<keyword evidence="9" id="KW-0862">Zinc</keyword>
<keyword evidence="11" id="KW-0482">Metalloprotease</keyword>
<evidence type="ECO:0000256" key="13">
    <source>
        <dbReference type="SAM" id="Phobius"/>
    </source>
</evidence>
<proteinExistence type="inferred from homology"/>
<name>A0A450SAU5_9GAMM</name>
<evidence type="ECO:0000313" key="15">
    <source>
        <dbReference type="EMBL" id="VFJ47260.1"/>
    </source>
</evidence>
<keyword evidence="12 13" id="KW-0472">Membrane</keyword>
<evidence type="ECO:0000259" key="14">
    <source>
        <dbReference type="Pfam" id="PF02163"/>
    </source>
</evidence>
<dbReference type="EMBL" id="CAADFD010000002">
    <property type="protein sequence ID" value="VFJ47260.1"/>
    <property type="molecule type" value="Genomic_DNA"/>
</dbReference>
<feature type="transmembrane region" description="Helical" evidence="13">
    <location>
        <begin position="57"/>
        <end position="78"/>
    </location>
</feature>
<dbReference type="Pfam" id="PF02163">
    <property type="entry name" value="Peptidase_M50"/>
    <property type="match status" value="1"/>
</dbReference>
<keyword evidence="6 13" id="KW-0812">Transmembrane</keyword>
<feature type="transmembrane region" description="Helical" evidence="13">
    <location>
        <begin position="131"/>
        <end position="154"/>
    </location>
</feature>
<evidence type="ECO:0000256" key="1">
    <source>
        <dbReference type="ARBA" id="ARBA00001947"/>
    </source>
</evidence>
<dbReference type="AlphaFoldDB" id="A0A450SAU5"/>
<keyword evidence="8" id="KW-0378">Hydrolase</keyword>
<comment type="cofactor">
    <cofactor evidence="1">
        <name>Zn(2+)</name>
        <dbReference type="ChEBI" id="CHEBI:29105"/>
    </cofactor>
</comment>
<evidence type="ECO:0000256" key="8">
    <source>
        <dbReference type="ARBA" id="ARBA00022801"/>
    </source>
</evidence>
<comment type="subcellular location">
    <subcellularLocation>
        <location evidence="2">Cell membrane</location>
        <topology evidence="2">Multi-pass membrane protein</topology>
    </subcellularLocation>
</comment>
<dbReference type="GO" id="GO:0005886">
    <property type="term" value="C:plasma membrane"/>
    <property type="evidence" value="ECO:0007669"/>
    <property type="project" value="UniProtKB-SubCell"/>
</dbReference>
<evidence type="ECO:0000313" key="16">
    <source>
        <dbReference type="EMBL" id="VFJ49240.1"/>
    </source>
</evidence>
<evidence type="ECO:0000256" key="2">
    <source>
        <dbReference type="ARBA" id="ARBA00004651"/>
    </source>
</evidence>
<evidence type="ECO:0000256" key="4">
    <source>
        <dbReference type="ARBA" id="ARBA00022475"/>
    </source>
</evidence>
<evidence type="ECO:0000256" key="5">
    <source>
        <dbReference type="ARBA" id="ARBA00022670"/>
    </source>
</evidence>
<dbReference type="GO" id="GO:0006508">
    <property type="term" value="P:proteolysis"/>
    <property type="evidence" value="ECO:0007669"/>
    <property type="project" value="UniProtKB-KW"/>
</dbReference>
<sequence>MDELNLIQKIIVWTPPVLLAITVHEVAHGWVAKHRGDPSAMMLGRLTLNPFKHIDPVGTILIPGLLLFLQATFIFGWAKPVPVTWQNLKRPRQDMASVAIAGPVANLIMAILWAIFAKTGLVLFQYFGNSILLMIYMGFAGISINVALMVLNLLPIPPLDGGRVLVSLLPASWAWRINRIEPYGFFIVIGLLVMGILQTILIFAYEKFLWMSGLL</sequence>
<dbReference type="InterPro" id="IPR008915">
    <property type="entry name" value="Peptidase_M50"/>
</dbReference>
<dbReference type="EMBL" id="CAADEW010000022">
    <property type="protein sequence ID" value="VFJ49240.1"/>
    <property type="molecule type" value="Genomic_DNA"/>
</dbReference>
<feature type="transmembrane region" description="Helical" evidence="13">
    <location>
        <begin position="98"/>
        <end position="124"/>
    </location>
</feature>
<reference evidence="16" key="1">
    <citation type="submission" date="2019-02" db="EMBL/GenBank/DDBJ databases">
        <authorList>
            <person name="Gruber-Vodicka R. H."/>
            <person name="Seah K. B. B."/>
        </authorList>
    </citation>
    <scope>NUCLEOTIDE SEQUENCE</scope>
    <source>
        <strain evidence="15">BECK_BZ106</strain>
        <strain evidence="16">BECK_BZ15</strain>
    </source>
</reference>
<evidence type="ECO:0000256" key="12">
    <source>
        <dbReference type="ARBA" id="ARBA00023136"/>
    </source>
</evidence>
<keyword evidence="4" id="KW-1003">Cell membrane</keyword>
<gene>
    <name evidence="16" type="ORF">BECKFW1821A_GA0114235_102231</name>
    <name evidence="15" type="ORF">BECKFW1821B_GA0114236_100212</name>
</gene>
<dbReference type="PANTHER" id="PTHR35864">
    <property type="entry name" value="ZINC METALLOPROTEASE MJ0611-RELATED"/>
    <property type="match status" value="1"/>
</dbReference>
<dbReference type="GO" id="GO:0046872">
    <property type="term" value="F:metal ion binding"/>
    <property type="evidence" value="ECO:0007669"/>
    <property type="project" value="UniProtKB-KW"/>
</dbReference>
<feature type="domain" description="Peptidase M50" evidence="14">
    <location>
        <begin position="139"/>
        <end position="172"/>
    </location>
</feature>
<accession>A0A450SAU5</accession>
<dbReference type="GO" id="GO:0008237">
    <property type="term" value="F:metallopeptidase activity"/>
    <property type="evidence" value="ECO:0007669"/>
    <property type="project" value="UniProtKB-KW"/>
</dbReference>
<protein>
    <submittedName>
        <fullName evidence="16">Zn-dependent protease (Includes SpoIVFB)</fullName>
    </submittedName>
</protein>
<dbReference type="CDD" id="cd06158">
    <property type="entry name" value="S2P-M50_like_1"/>
    <property type="match status" value="1"/>
</dbReference>
<evidence type="ECO:0000256" key="3">
    <source>
        <dbReference type="ARBA" id="ARBA00007931"/>
    </source>
</evidence>
<comment type="similarity">
    <text evidence="3">Belongs to the peptidase M50B family.</text>
</comment>
<evidence type="ECO:0000256" key="9">
    <source>
        <dbReference type="ARBA" id="ARBA00022833"/>
    </source>
</evidence>
<keyword evidence="5 16" id="KW-0645">Protease</keyword>